<proteinExistence type="predicted"/>
<accession>A0A1I2Z0F4</accession>
<dbReference type="STRING" id="414048.SAMN04489864_108224"/>
<evidence type="ECO:0000313" key="1">
    <source>
        <dbReference type="EMBL" id="SFH31367.1"/>
    </source>
</evidence>
<evidence type="ECO:0000313" key="2">
    <source>
        <dbReference type="Proteomes" id="UP000199666"/>
    </source>
</evidence>
<name>A0A1I2Z0F4_9SPHI</name>
<keyword evidence="2" id="KW-1185">Reference proteome</keyword>
<dbReference type="OrthoDB" id="737028at2"/>
<reference evidence="1 2" key="1">
    <citation type="submission" date="2016-10" db="EMBL/GenBank/DDBJ databases">
        <authorList>
            <person name="de Groot N.N."/>
        </authorList>
    </citation>
    <scope>NUCLEOTIDE SEQUENCE [LARGE SCALE GENOMIC DNA]</scope>
    <source>
        <strain evidence="1 2">DSM 18684</strain>
    </source>
</reference>
<dbReference type="AlphaFoldDB" id="A0A1I2Z0F4"/>
<protein>
    <submittedName>
        <fullName evidence="1">Uncharacterized protein</fullName>
    </submittedName>
</protein>
<dbReference type="EMBL" id="FOPP01000008">
    <property type="protein sequence ID" value="SFH31367.1"/>
    <property type="molecule type" value="Genomic_DNA"/>
</dbReference>
<dbReference type="Proteomes" id="UP000199666">
    <property type="component" value="Unassembled WGS sequence"/>
</dbReference>
<dbReference type="RefSeq" id="WP_090995703.1">
    <property type="nucleotide sequence ID" value="NZ_FOPP01000008.1"/>
</dbReference>
<organism evidence="1 2">
    <name type="scientific">Pedobacter insulae</name>
    <dbReference type="NCBI Taxonomy" id="414048"/>
    <lineage>
        <taxon>Bacteria</taxon>
        <taxon>Pseudomonadati</taxon>
        <taxon>Bacteroidota</taxon>
        <taxon>Sphingobacteriia</taxon>
        <taxon>Sphingobacteriales</taxon>
        <taxon>Sphingobacteriaceae</taxon>
        <taxon>Pedobacter</taxon>
    </lineage>
</organism>
<sequence>MVIGNFDAFSQNTSLINAIQDNLPELKNHFENLKNLTSQPGSQTTFDSAINSFYWIFDCVPLLAPHIDSYEMPFFRARPNDKKNTLFSWGLS</sequence>
<gene>
    <name evidence="1" type="ORF">SAMN04489864_108224</name>
</gene>